<protein>
    <submittedName>
        <fullName evidence="2">Uncharacterized protein</fullName>
    </submittedName>
</protein>
<dbReference type="InParanoid" id="M4EKL0"/>
<dbReference type="Gramene" id="Bra029327.1">
    <property type="protein sequence ID" value="Bra029327.1-P"/>
    <property type="gene ID" value="Bra029327"/>
</dbReference>
<reference evidence="2 3" key="2">
    <citation type="journal article" date="2018" name="Hortic Res">
        <title>Improved Brassica rapa reference genome by single-molecule sequencing and chromosome conformation capture technologies.</title>
        <authorList>
            <person name="Zhang L."/>
            <person name="Cai X."/>
            <person name="Wu J."/>
            <person name="Liu M."/>
            <person name="Grob S."/>
            <person name="Cheng F."/>
            <person name="Liang J."/>
            <person name="Cai C."/>
            <person name="Liu Z."/>
            <person name="Liu B."/>
            <person name="Wang F."/>
            <person name="Li S."/>
            <person name="Liu F."/>
            <person name="Li X."/>
            <person name="Cheng L."/>
            <person name="Yang W."/>
            <person name="Li M.H."/>
            <person name="Grossniklaus U."/>
            <person name="Zheng H."/>
            <person name="Wang X."/>
        </authorList>
    </citation>
    <scope>NUCLEOTIDE SEQUENCE [LARGE SCALE GENOMIC DNA]</scope>
    <source>
        <strain evidence="2 3">cv. Chiifu-401-42</strain>
    </source>
</reference>
<feature type="region of interest" description="Disordered" evidence="1">
    <location>
        <begin position="116"/>
        <end position="169"/>
    </location>
</feature>
<reference evidence="2 3" key="1">
    <citation type="journal article" date="2011" name="Nat. Genet.">
        <title>The genome of the mesopolyploid crop species Brassica rapa.</title>
        <authorList>
            <consortium name="Brassica rapa Genome Sequencing Project Consortium"/>
            <person name="Wang X."/>
            <person name="Wang H."/>
            <person name="Wang J."/>
            <person name="Sun R."/>
            <person name="Wu J."/>
            <person name="Liu S."/>
            <person name="Bai Y."/>
            <person name="Mun J.H."/>
            <person name="Bancroft I."/>
            <person name="Cheng F."/>
            <person name="Huang S."/>
            <person name="Li X."/>
            <person name="Hua W."/>
            <person name="Wang J."/>
            <person name="Wang X."/>
            <person name="Freeling M."/>
            <person name="Pires J.C."/>
            <person name="Paterson A.H."/>
            <person name="Chalhoub B."/>
            <person name="Wang B."/>
            <person name="Hayward A."/>
            <person name="Sharpe A.G."/>
            <person name="Park B.S."/>
            <person name="Weisshaar B."/>
            <person name="Liu B."/>
            <person name="Li B."/>
            <person name="Liu B."/>
            <person name="Tong C."/>
            <person name="Song C."/>
            <person name="Duran C."/>
            <person name="Peng C."/>
            <person name="Geng C."/>
            <person name="Koh C."/>
            <person name="Lin C."/>
            <person name="Edwards D."/>
            <person name="Mu D."/>
            <person name="Shen D."/>
            <person name="Soumpourou E."/>
            <person name="Li F."/>
            <person name="Fraser F."/>
            <person name="Conant G."/>
            <person name="Lassalle G."/>
            <person name="King G.J."/>
            <person name="Bonnema G."/>
            <person name="Tang H."/>
            <person name="Wang H."/>
            <person name="Belcram H."/>
            <person name="Zhou H."/>
            <person name="Hirakawa H."/>
            <person name="Abe H."/>
            <person name="Guo H."/>
            <person name="Wang H."/>
            <person name="Jin H."/>
            <person name="Parkin I.A."/>
            <person name="Batley J."/>
            <person name="Kim J.S."/>
            <person name="Just J."/>
            <person name="Li J."/>
            <person name="Xu J."/>
            <person name="Deng J."/>
            <person name="Kim J.A."/>
            <person name="Li J."/>
            <person name="Yu J."/>
            <person name="Meng J."/>
            <person name="Wang J."/>
            <person name="Min J."/>
            <person name="Poulain J."/>
            <person name="Wang J."/>
            <person name="Hatakeyama K."/>
            <person name="Wu K."/>
            <person name="Wang L."/>
            <person name="Fang L."/>
            <person name="Trick M."/>
            <person name="Links M.G."/>
            <person name="Zhao M."/>
            <person name="Jin M."/>
            <person name="Ramchiary N."/>
            <person name="Drou N."/>
            <person name="Berkman P.J."/>
            <person name="Cai Q."/>
            <person name="Huang Q."/>
            <person name="Li R."/>
            <person name="Tabata S."/>
            <person name="Cheng S."/>
            <person name="Zhang S."/>
            <person name="Zhang S."/>
            <person name="Huang S."/>
            <person name="Sato S."/>
            <person name="Sun S."/>
            <person name="Kwon S.J."/>
            <person name="Choi S.R."/>
            <person name="Lee T.H."/>
            <person name="Fan W."/>
            <person name="Zhao X."/>
            <person name="Tan X."/>
            <person name="Xu X."/>
            <person name="Wang Y."/>
            <person name="Qiu Y."/>
            <person name="Yin Y."/>
            <person name="Li Y."/>
            <person name="Du Y."/>
            <person name="Liao Y."/>
            <person name="Lim Y."/>
            <person name="Narusaka Y."/>
            <person name="Wang Y."/>
            <person name="Wang Z."/>
            <person name="Li Z."/>
            <person name="Wang Z."/>
            <person name="Xiong Z."/>
            <person name="Zhang Z."/>
        </authorList>
    </citation>
    <scope>NUCLEOTIDE SEQUENCE [LARGE SCALE GENOMIC DNA]</scope>
    <source>
        <strain evidence="2 3">cv. Chiifu-401-42</strain>
    </source>
</reference>
<organism evidence="2 3">
    <name type="scientific">Brassica campestris</name>
    <name type="common">Field mustard</name>
    <dbReference type="NCBI Taxonomy" id="3711"/>
    <lineage>
        <taxon>Eukaryota</taxon>
        <taxon>Viridiplantae</taxon>
        <taxon>Streptophyta</taxon>
        <taxon>Embryophyta</taxon>
        <taxon>Tracheophyta</taxon>
        <taxon>Spermatophyta</taxon>
        <taxon>Magnoliopsida</taxon>
        <taxon>eudicotyledons</taxon>
        <taxon>Gunneridae</taxon>
        <taxon>Pentapetalae</taxon>
        <taxon>rosids</taxon>
        <taxon>malvids</taxon>
        <taxon>Brassicales</taxon>
        <taxon>Brassicaceae</taxon>
        <taxon>Brassiceae</taxon>
        <taxon>Brassica</taxon>
    </lineage>
</organism>
<feature type="compositionally biased region" description="Acidic residues" evidence="1">
    <location>
        <begin position="151"/>
        <end position="169"/>
    </location>
</feature>
<dbReference type="EnsemblPlants" id="Bra029327.1">
    <property type="protein sequence ID" value="Bra029327.1-P"/>
    <property type="gene ID" value="Bra029327"/>
</dbReference>
<dbReference type="Proteomes" id="UP000011750">
    <property type="component" value="Chromosome A02"/>
</dbReference>
<name>M4EKL0_BRACM</name>
<dbReference type="PANTHER" id="PTHR45290:SF1">
    <property type="entry name" value="OS03G0300300 PROTEIN"/>
    <property type="match status" value="1"/>
</dbReference>
<dbReference type="HOGENOM" id="CLU_1580727_0_0_1"/>
<reference evidence="2" key="3">
    <citation type="submission" date="2023-03" db="UniProtKB">
        <authorList>
            <consortium name="EnsemblPlants"/>
        </authorList>
    </citation>
    <scope>IDENTIFICATION</scope>
    <source>
        <strain evidence="2">cv. Chiifu-401-42</strain>
    </source>
</reference>
<sequence length="169" mass="18859">MSETIPIISFLCDLPVIVPRSVKQSVWILRSAISSSTAFDRAARTAMASAASGDPTRNHSCIMVNHRHYIMSQEPKNQQLLNTLHKITKSRGAALQQLLQLSGRSQLVTAQINKAAGKETQTKVHEQETDESEDEEDDVEEHFYGEKDNDSELSSDDGKDEDDTLMEEI</sequence>
<keyword evidence="3" id="KW-1185">Reference proteome</keyword>
<accession>M4EKL0</accession>
<evidence type="ECO:0000256" key="1">
    <source>
        <dbReference type="SAM" id="MobiDB-lite"/>
    </source>
</evidence>
<proteinExistence type="predicted"/>
<evidence type="ECO:0000313" key="3">
    <source>
        <dbReference type="Proteomes" id="UP000011750"/>
    </source>
</evidence>
<dbReference type="PANTHER" id="PTHR45290">
    <property type="entry name" value="OS03G0300300 PROTEIN"/>
    <property type="match status" value="1"/>
</dbReference>
<dbReference type="STRING" id="51351.M4EKL0"/>
<evidence type="ECO:0000313" key="2">
    <source>
        <dbReference type="EnsemblPlants" id="Bra029327.1-P"/>
    </source>
</evidence>
<dbReference type="AlphaFoldDB" id="M4EKL0"/>
<feature type="compositionally biased region" description="Acidic residues" evidence="1">
    <location>
        <begin position="128"/>
        <end position="140"/>
    </location>
</feature>
<feature type="compositionally biased region" description="Basic and acidic residues" evidence="1">
    <location>
        <begin position="116"/>
        <end position="127"/>
    </location>
</feature>
<feature type="compositionally biased region" description="Basic and acidic residues" evidence="1">
    <location>
        <begin position="141"/>
        <end position="150"/>
    </location>
</feature>
<dbReference type="eggNOG" id="KOG4547">
    <property type="taxonomic scope" value="Eukaryota"/>
</dbReference>